<evidence type="ECO:0000313" key="8">
    <source>
        <dbReference type="EMBL" id="CEM60869.1"/>
    </source>
</evidence>
<evidence type="ECO:0000256" key="1">
    <source>
        <dbReference type="ARBA" id="ARBA00004651"/>
    </source>
</evidence>
<dbReference type="Pfam" id="PF07694">
    <property type="entry name" value="5TM-5TMR_LYT"/>
    <property type="match status" value="1"/>
</dbReference>
<evidence type="ECO:0000256" key="2">
    <source>
        <dbReference type="ARBA" id="ARBA00022475"/>
    </source>
</evidence>
<comment type="subcellular location">
    <subcellularLocation>
        <location evidence="1">Cell membrane</location>
        <topology evidence="1">Multi-pass membrane protein</topology>
    </subcellularLocation>
</comment>
<dbReference type="InterPro" id="IPR011620">
    <property type="entry name" value="Sig_transdc_His_kinase_LytS_TM"/>
</dbReference>
<dbReference type="GeneID" id="57752843"/>
<dbReference type="RefSeq" id="WP_024753391.1">
    <property type="nucleotide sequence ID" value="NZ_CDNC01000003.1"/>
</dbReference>
<evidence type="ECO:0000313" key="10">
    <source>
        <dbReference type="Proteomes" id="UP000042527"/>
    </source>
</evidence>
<feature type="transmembrane region" description="Helical" evidence="6">
    <location>
        <begin position="139"/>
        <end position="163"/>
    </location>
</feature>
<name>A0A0B7GQK3_TREPH</name>
<evidence type="ECO:0000256" key="4">
    <source>
        <dbReference type="ARBA" id="ARBA00022989"/>
    </source>
</evidence>
<evidence type="ECO:0000256" key="6">
    <source>
        <dbReference type="SAM" id="Phobius"/>
    </source>
</evidence>
<dbReference type="AlphaFoldDB" id="A0A0B7GQK3"/>
<protein>
    <submittedName>
        <fullName evidence="8">Methyl-accepting chemotaxis protein signaling domain protein</fullName>
    </submittedName>
</protein>
<dbReference type="EMBL" id="CP042817">
    <property type="protein sequence ID" value="QEJ97731.1"/>
    <property type="molecule type" value="Genomic_DNA"/>
</dbReference>
<evidence type="ECO:0000313" key="9">
    <source>
        <dbReference type="EMBL" id="QEJ97731.1"/>
    </source>
</evidence>
<organism evidence="8 10">
    <name type="scientific">Treponema phagedenis</name>
    <dbReference type="NCBI Taxonomy" id="162"/>
    <lineage>
        <taxon>Bacteria</taxon>
        <taxon>Pseudomonadati</taxon>
        <taxon>Spirochaetota</taxon>
        <taxon>Spirochaetia</taxon>
        <taxon>Spirochaetales</taxon>
        <taxon>Treponemataceae</taxon>
        <taxon>Treponema</taxon>
    </lineage>
</organism>
<evidence type="ECO:0000259" key="7">
    <source>
        <dbReference type="Pfam" id="PF07694"/>
    </source>
</evidence>
<keyword evidence="2" id="KW-1003">Cell membrane</keyword>
<dbReference type="GO" id="GO:0071555">
    <property type="term" value="P:cell wall organization"/>
    <property type="evidence" value="ECO:0007669"/>
    <property type="project" value="InterPro"/>
</dbReference>
<dbReference type="Proteomes" id="UP000042527">
    <property type="component" value="Unassembled WGS sequence"/>
</dbReference>
<proteinExistence type="predicted"/>
<accession>A0A0B7GQK3</accession>
<feature type="domain" description="Signal transduction histidine kinase 5TM receptor LytS transmembrane region" evidence="7">
    <location>
        <begin position="39"/>
        <end position="163"/>
    </location>
</feature>
<feature type="transmembrane region" description="Helical" evidence="6">
    <location>
        <begin position="109"/>
        <end position="132"/>
    </location>
</feature>
<keyword evidence="5 6" id="KW-0472">Membrane</keyword>
<keyword evidence="4 6" id="KW-1133">Transmembrane helix</keyword>
<keyword evidence="10" id="KW-1185">Reference proteome</keyword>
<keyword evidence="3 6" id="KW-0812">Transmembrane</keyword>
<evidence type="ECO:0000256" key="5">
    <source>
        <dbReference type="ARBA" id="ARBA00023136"/>
    </source>
</evidence>
<reference evidence="8" key="2">
    <citation type="submission" date="2015-01" db="EMBL/GenBank/DDBJ databases">
        <authorList>
            <person name="Xiang T."/>
            <person name="Song Y."/>
            <person name="Huang L."/>
            <person name="Wang B."/>
            <person name="Wu P."/>
        </authorList>
    </citation>
    <scope>NUCLEOTIDE SEQUENCE [LARGE SCALE GENOMIC DNA]</scope>
    <source>
        <strain evidence="8">V1</strain>
    </source>
</reference>
<dbReference type="GO" id="GO:0000155">
    <property type="term" value="F:phosphorelay sensor kinase activity"/>
    <property type="evidence" value="ECO:0007669"/>
    <property type="project" value="InterPro"/>
</dbReference>
<gene>
    <name evidence="9" type="ORF">FUT82_06790</name>
    <name evidence="8" type="ORF">TPHV1_110095</name>
</gene>
<feature type="transmembrane region" description="Helical" evidence="6">
    <location>
        <begin position="45"/>
        <end position="66"/>
    </location>
</feature>
<feature type="transmembrane region" description="Helical" evidence="6">
    <location>
        <begin position="78"/>
        <end position="97"/>
    </location>
</feature>
<evidence type="ECO:0000256" key="3">
    <source>
        <dbReference type="ARBA" id="ARBA00022692"/>
    </source>
</evidence>
<dbReference type="EMBL" id="CDNC01000003">
    <property type="protein sequence ID" value="CEM60869.1"/>
    <property type="molecule type" value="Genomic_DNA"/>
</dbReference>
<feature type="transmembrane region" description="Helical" evidence="6">
    <location>
        <begin position="7"/>
        <end position="25"/>
    </location>
</feature>
<reference evidence="10" key="1">
    <citation type="submission" date="2015-01" db="EMBL/GenBank/DDBJ databases">
        <authorList>
            <person name="Manzoor Shahid"/>
            <person name="Zubair Saima"/>
        </authorList>
    </citation>
    <scope>NUCLEOTIDE SEQUENCE [LARGE SCALE GENOMIC DNA]</scope>
    <source>
        <strain evidence="10">V1</strain>
    </source>
</reference>
<sequence length="165" mass="18126">MLVIAVFYNTLIYVSFMFLTVYLLFKIKPIKDTVMTSCQSAPEWAARIGVIIVFSIANMLVSKFSFEANGALVNIRTGITLVGTVLFGIIPGFAISISGGLFRYSLGDWSALPCCVAAIAAPIAPAIFIYFFKKKNAEFTFIIISILSLIAVFWEVIHLLVLLPT</sequence>
<evidence type="ECO:0000313" key="11">
    <source>
        <dbReference type="Proteomes" id="UP000323594"/>
    </source>
</evidence>
<dbReference type="GO" id="GO:0005886">
    <property type="term" value="C:plasma membrane"/>
    <property type="evidence" value="ECO:0007669"/>
    <property type="project" value="UniProtKB-SubCell"/>
</dbReference>
<reference evidence="9 11" key="3">
    <citation type="submission" date="2019-08" db="EMBL/GenBank/DDBJ databases">
        <authorList>
            <person name="Kuhnert P."/>
        </authorList>
    </citation>
    <scope>NUCLEOTIDE SEQUENCE [LARGE SCALE GENOMIC DNA]</scope>
    <source>
        <strain evidence="9 11">B36.5</strain>
    </source>
</reference>
<dbReference type="Proteomes" id="UP000323594">
    <property type="component" value="Chromosome"/>
</dbReference>